<organism evidence="1 2">
    <name type="scientific">Naganishia cerealis</name>
    <dbReference type="NCBI Taxonomy" id="610337"/>
    <lineage>
        <taxon>Eukaryota</taxon>
        <taxon>Fungi</taxon>
        <taxon>Dikarya</taxon>
        <taxon>Basidiomycota</taxon>
        <taxon>Agaricomycotina</taxon>
        <taxon>Tremellomycetes</taxon>
        <taxon>Filobasidiales</taxon>
        <taxon>Filobasidiaceae</taxon>
        <taxon>Naganishia</taxon>
    </lineage>
</organism>
<dbReference type="Proteomes" id="UP001241377">
    <property type="component" value="Unassembled WGS sequence"/>
</dbReference>
<reference evidence="1" key="1">
    <citation type="submission" date="2023-04" db="EMBL/GenBank/DDBJ databases">
        <title>Draft Genome sequencing of Naganishia species isolated from polar environments using Oxford Nanopore Technology.</title>
        <authorList>
            <person name="Leo P."/>
            <person name="Venkateswaran K."/>
        </authorList>
    </citation>
    <scope>NUCLEOTIDE SEQUENCE</scope>
    <source>
        <strain evidence="1">MNA-CCFEE 5261</strain>
    </source>
</reference>
<proteinExistence type="predicted"/>
<protein>
    <submittedName>
        <fullName evidence="1">Uncharacterized protein</fullName>
    </submittedName>
</protein>
<keyword evidence="2" id="KW-1185">Reference proteome</keyword>
<dbReference type="EMBL" id="JASBWR010000068">
    <property type="protein sequence ID" value="KAJ9099643.1"/>
    <property type="molecule type" value="Genomic_DNA"/>
</dbReference>
<sequence>MGLSRRSVSGSNVQIKLNHFLNTGEIIKRTPAQTHRRNSKAIQKANGAYSGQKIISILQSRYDGKLQNAAGGMINVNKLTTKDINVASEKSLEIFQALVGTKKIDRKPIDQKLLLTLLGTNAMQLKDPFLVTRDVLKLLERDNDTVRAETLARMAGSRGGVVAMNAILQWHFDHGDIKGGLKCFNDRKKWGIPSTSYTYTILFDGISRASSWGGVSAEACQKYLTLFDTFREKAAELRESGKTDLKCTVEHFNACLGIFVRSFVNDQEFAWSFFDKLLPDPKSTLPAIIPTCQTFTILLNGVKRKAQADSDKISQNSGLTRKEKIEKLDEIRQNLAYTADQILGKVLTSATPPVPPTKEEAEHNPEVLTDYRQKSRRLLVDVDEAFVSVYVSCFINTFLYPQSLGNTNLDSISYGLTALKVWCPEVENIIRFANGNVSSEISYINNPQVDSTKINPLVTFPPSLLSRNKNRALFSGKKKPLVDLSRHTGAEVRTMFLHNQYLSSKGKFGKKASADFIRYFNGKKQSLNKFILMLVLDGLLKLGKFQEFYLAVWYMLSKWGAVKVDNKELLERYRNGGVQKGLLPLVLPESTKSSGNIITECVDIMMVENFIFKISENFPYQQELFAGRLVTELVQAVVTVNNKDLQIRPKTVDAVFSVLTSDIHHFNDSNYNRMIVASKKRNVRDNTPKKSLLDKQLLSFMPTLNAFMDTLLLHSRNNGKKSLPNYTIDSYNRIIERIYRSTWFPQNSTEFVNIHKLIIRSGVLFFAPKAIRDPRLKLTYSEIEPSIKYVLDSLRVRDDLSKEDVQLMLALRLIMGLVSIDTDATSKMLHLAKKVRSLIPLTIDSVNSTQ</sequence>
<name>A0ACC2VKG4_9TREE</name>
<comment type="caution">
    <text evidence="1">The sequence shown here is derived from an EMBL/GenBank/DDBJ whole genome shotgun (WGS) entry which is preliminary data.</text>
</comment>
<gene>
    <name evidence="1" type="ORF">QFC19_005882</name>
</gene>
<accession>A0ACC2VKG4</accession>
<evidence type="ECO:0000313" key="1">
    <source>
        <dbReference type="EMBL" id="KAJ9099643.1"/>
    </source>
</evidence>
<evidence type="ECO:0000313" key="2">
    <source>
        <dbReference type="Proteomes" id="UP001241377"/>
    </source>
</evidence>